<keyword evidence="5" id="KW-1185">Reference proteome</keyword>
<dbReference type="Proteomes" id="UP000740926">
    <property type="component" value="Unassembled WGS sequence"/>
</dbReference>
<sequence length="330" mass="32990">MPAVWCSATTLRWAPARGLTVLGSNNLTFNGNLSGAGSLTKEGAATLTLNGTNSYTGGTFINAGTLAIGPGGSLAATGAVPLAAPGTGFDISTSGADQTIGSLAGVAGSSVSLGAQSLILGGVANRVFDGAMSGTGGRVFGGGDDAHQLDAARGQRLDQVAALGHRCGQHQPGQARTLHPVGQLIGQQRRAGIAGMDLQAKPGLAAGSEHAVLHADDVVRVRVVVDQPDHEGGAAAQVARGRVGLVVELGDGTQHPCPGGLHHRGLVVDHPRDRLQRDLGLLRNVLDGRSAHGPCPAAGRRDVRSPSRTGCTGSTAPSAARTPAGSRCAA</sequence>
<name>A0A9P6YIV7_9FUNG</name>
<feature type="chain" id="PRO_5040302436" evidence="3">
    <location>
        <begin position="19"/>
        <end position="330"/>
    </location>
</feature>
<evidence type="ECO:0000313" key="5">
    <source>
        <dbReference type="Proteomes" id="UP000740926"/>
    </source>
</evidence>
<accession>A0A9P6YIV7</accession>
<dbReference type="NCBIfam" id="TIGR02601">
    <property type="entry name" value="autotrns_rpt"/>
    <property type="match status" value="1"/>
</dbReference>
<proteinExistence type="predicted"/>
<protein>
    <submittedName>
        <fullName evidence="4">Uncharacterized protein</fullName>
    </submittedName>
</protein>
<feature type="region of interest" description="Disordered" evidence="2">
    <location>
        <begin position="290"/>
        <end position="330"/>
    </location>
</feature>
<dbReference type="Gene3D" id="2.160.20.20">
    <property type="match status" value="1"/>
</dbReference>
<dbReference type="EMBL" id="JAANIU010005196">
    <property type="protein sequence ID" value="KAG1549302.1"/>
    <property type="molecule type" value="Genomic_DNA"/>
</dbReference>
<evidence type="ECO:0000256" key="3">
    <source>
        <dbReference type="SAM" id="SignalP"/>
    </source>
</evidence>
<organism evidence="4 5">
    <name type="scientific">Rhizopus delemar</name>
    <dbReference type="NCBI Taxonomy" id="936053"/>
    <lineage>
        <taxon>Eukaryota</taxon>
        <taxon>Fungi</taxon>
        <taxon>Fungi incertae sedis</taxon>
        <taxon>Mucoromycota</taxon>
        <taxon>Mucoromycotina</taxon>
        <taxon>Mucoromycetes</taxon>
        <taxon>Mucorales</taxon>
        <taxon>Mucorineae</taxon>
        <taxon>Rhizopodaceae</taxon>
        <taxon>Rhizopus</taxon>
    </lineage>
</organism>
<reference evidence="4 5" key="1">
    <citation type="journal article" date="2020" name="Microb. Genom.">
        <title>Genetic diversity of clinical and environmental Mucorales isolates obtained from an investigation of mucormycosis cases among solid organ transplant recipients.</title>
        <authorList>
            <person name="Nguyen M.H."/>
            <person name="Kaul D."/>
            <person name="Muto C."/>
            <person name="Cheng S.J."/>
            <person name="Richter R.A."/>
            <person name="Bruno V.M."/>
            <person name="Liu G."/>
            <person name="Beyhan S."/>
            <person name="Sundermann A.J."/>
            <person name="Mounaud S."/>
            <person name="Pasculle A.W."/>
            <person name="Nierman W.C."/>
            <person name="Driscoll E."/>
            <person name="Cumbie R."/>
            <person name="Clancy C.J."/>
            <person name="Dupont C.L."/>
        </authorList>
    </citation>
    <scope>NUCLEOTIDE SEQUENCE [LARGE SCALE GENOMIC DNA]</scope>
    <source>
        <strain evidence="4 5">GL24</strain>
    </source>
</reference>
<dbReference type="InterPro" id="IPR012332">
    <property type="entry name" value="Autotransporter_pectin_lyase_C"/>
</dbReference>
<dbReference type="InterPro" id="IPR013425">
    <property type="entry name" value="Autotrns_rpt"/>
</dbReference>
<feature type="signal peptide" evidence="3">
    <location>
        <begin position="1"/>
        <end position="18"/>
    </location>
</feature>
<dbReference type="AlphaFoldDB" id="A0A9P6YIV7"/>
<dbReference type="InterPro" id="IPR011050">
    <property type="entry name" value="Pectin_lyase_fold/virulence"/>
</dbReference>
<keyword evidence="1 3" id="KW-0732">Signal</keyword>
<dbReference type="SUPFAM" id="SSF51126">
    <property type="entry name" value="Pectin lyase-like"/>
    <property type="match status" value="1"/>
</dbReference>
<feature type="compositionally biased region" description="Polar residues" evidence="2">
    <location>
        <begin position="306"/>
        <end position="317"/>
    </location>
</feature>
<evidence type="ECO:0000313" key="4">
    <source>
        <dbReference type="EMBL" id="KAG1549302.1"/>
    </source>
</evidence>
<gene>
    <name evidence="4" type="ORF">G6F50_013370</name>
</gene>
<comment type="caution">
    <text evidence="4">The sequence shown here is derived from an EMBL/GenBank/DDBJ whole genome shotgun (WGS) entry which is preliminary data.</text>
</comment>
<evidence type="ECO:0000256" key="2">
    <source>
        <dbReference type="SAM" id="MobiDB-lite"/>
    </source>
</evidence>
<evidence type="ECO:0000256" key="1">
    <source>
        <dbReference type="ARBA" id="ARBA00022729"/>
    </source>
</evidence>
<dbReference type="Pfam" id="PF12951">
    <property type="entry name" value="PATR"/>
    <property type="match status" value="1"/>
</dbReference>